<feature type="region of interest" description="Disordered" evidence="7">
    <location>
        <begin position="63"/>
        <end position="98"/>
    </location>
</feature>
<dbReference type="VEuPathDB" id="MicrosporidiaDB:DI09_10p190"/>
<dbReference type="GO" id="GO:0071004">
    <property type="term" value="C:U2-type prespliceosome"/>
    <property type="evidence" value="ECO:0007669"/>
    <property type="project" value="TreeGrafter"/>
</dbReference>
<comment type="caution">
    <text evidence="9">The sequence shown here is derived from an EMBL/GenBank/DDBJ whole genome shotgun (WGS) entry which is preliminary data.</text>
</comment>
<dbReference type="GO" id="GO:0005686">
    <property type="term" value="C:U2 snRNP"/>
    <property type="evidence" value="ECO:0007669"/>
    <property type="project" value="TreeGrafter"/>
</dbReference>
<dbReference type="InterPro" id="IPR045146">
    <property type="entry name" value="SF3A1"/>
</dbReference>
<evidence type="ECO:0000259" key="8">
    <source>
        <dbReference type="PROSITE" id="PS50128"/>
    </source>
</evidence>
<organism evidence="9 10">
    <name type="scientific">Mitosporidium daphniae</name>
    <dbReference type="NCBI Taxonomy" id="1485682"/>
    <lineage>
        <taxon>Eukaryota</taxon>
        <taxon>Fungi</taxon>
        <taxon>Fungi incertae sedis</taxon>
        <taxon>Microsporidia</taxon>
        <taxon>Mitosporidium</taxon>
    </lineage>
</organism>
<dbReference type="Proteomes" id="UP000029725">
    <property type="component" value="Unassembled WGS sequence"/>
</dbReference>
<dbReference type="RefSeq" id="XP_013239549.1">
    <property type="nucleotide sequence ID" value="XM_013384095.1"/>
</dbReference>
<dbReference type="GeneID" id="25257973"/>
<feature type="compositionally biased region" description="Polar residues" evidence="7">
    <location>
        <begin position="387"/>
        <end position="401"/>
    </location>
</feature>
<evidence type="ECO:0000313" key="9">
    <source>
        <dbReference type="EMBL" id="KGG53122.1"/>
    </source>
</evidence>
<evidence type="ECO:0000256" key="5">
    <source>
        <dbReference type="ARBA" id="ARBA00023187"/>
    </source>
</evidence>
<dbReference type="InterPro" id="IPR035967">
    <property type="entry name" value="SWAP/Surp_sf"/>
</dbReference>
<dbReference type="AlphaFoldDB" id="A0A098VVZ0"/>
<dbReference type="Pfam" id="PF01805">
    <property type="entry name" value="Surp"/>
    <property type="match status" value="2"/>
</dbReference>
<dbReference type="GO" id="GO:0000381">
    <property type="term" value="P:regulation of alternative mRNA splicing, via spliceosome"/>
    <property type="evidence" value="ECO:0007669"/>
    <property type="project" value="TreeGrafter"/>
</dbReference>
<proteinExistence type="predicted"/>
<evidence type="ECO:0000313" key="10">
    <source>
        <dbReference type="Proteomes" id="UP000029725"/>
    </source>
</evidence>
<dbReference type="FunFam" id="1.10.10.790:FF:000002">
    <property type="entry name" value="Splicing factor 3A subunit 1"/>
    <property type="match status" value="1"/>
</dbReference>
<evidence type="ECO:0000256" key="1">
    <source>
        <dbReference type="ARBA" id="ARBA00004123"/>
    </source>
</evidence>
<keyword evidence="6" id="KW-0539">Nucleus</keyword>
<dbReference type="InterPro" id="IPR022030">
    <property type="entry name" value="SF3A1_dom"/>
</dbReference>
<dbReference type="SMART" id="SM00648">
    <property type="entry name" value="SWAP"/>
    <property type="match status" value="2"/>
</dbReference>
<sequence length="410" mass="46368">MDFVYPLGIIDKTALFVARNGLSFETRIVENERGNPKFSFLQITDPYRPYYDAKVVELRTQSLTGSVQQPREMERNSPTDSLPTIAPTIPRKTLSSTPTIPPPRSLDFAKLYYSTKGMEGTEEILQPPPMSILMRQIISLTALFAARNGRAFVGMVAEREATNPQFEFLKNTSILYPFFARLVEAYTRCMAPSAALILRLSEMSFQARDRALFLETDWSDFCVVERIVLPERWADAPETAAYAAPLAMNLDHFCGLPLIQQRQLITNLLLSVGSTPQQTIRSVTREETTEMSISSSSSEEEEPKIDIALKEDDAEMAISSGDEEIEHEYLPRAMALKNLSAAASTSQICPRCKQRIPISEMAEHVRLELLDPKWREQVEKHLKRSSETNLVDSSSLSQNLQRLVRERPDL</sequence>
<dbReference type="PROSITE" id="PS50128">
    <property type="entry name" value="SURP"/>
    <property type="match status" value="2"/>
</dbReference>
<gene>
    <name evidence="9" type="ORF">DI09_10p190</name>
</gene>
<dbReference type="GO" id="GO:0045292">
    <property type="term" value="P:mRNA cis splicing, via spliceosome"/>
    <property type="evidence" value="ECO:0007669"/>
    <property type="project" value="InterPro"/>
</dbReference>
<evidence type="ECO:0000256" key="3">
    <source>
        <dbReference type="ARBA" id="ARBA00022728"/>
    </source>
</evidence>
<dbReference type="Gene3D" id="1.10.10.790">
    <property type="entry name" value="Surp module"/>
    <property type="match status" value="2"/>
</dbReference>
<dbReference type="PANTHER" id="PTHR15316:SF1">
    <property type="entry name" value="SPLICING FACTOR 3A SUBUNIT 1"/>
    <property type="match status" value="1"/>
</dbReference>
<keyword evidence="10" id="KW-1185">Reference proteome</keyword>
<evidence type="ECO:0000256" key="7">
    <source>
        <dbReference type="SAM" id="MobiDB-lite"/>
    </source>
</evidence>
<feature type="region of interest" description="Disordered" evidence="7">
    <location>
        <begin position="383"/>
        <end position="410"/>
    </location>
</feature>
<dbReference type="InterPro" id="IPR000061">
    <property type="entry name" value="Surp"/>
</dbReference>
<dbReference type="HOGENOM" id="CLU_013259_0_1_1"/>
<keyword evidence="3" id="KW-0747">Spliceosome</keyword>
<feature type="domain" description="SURP motif" evidence="8">
    <location>
        <begin position="137"/>
        <end position="179"/>
    </location>
</feature>
<evidence type="ECO:0000256" key="4">
    <source>
        <dbReference type="ARBA" id="ARBA00022737"/>
    </source>
</evidence>
<dbReference type="GO" id="GO:0003723">
    <property type="term" value="F:RNA binding"/>
    <property type="evidence" value="ECO:0007669"/>
    <property type="project" value="InterPro"/>
</dbReference>
<keyword evidence="4" id="KW-0677">Repeat</keyword>
<dbReference type="PANTHER" id="PTHR15316">
    <property type="entry name" value="SPLICEOSOME ASSOCIATED PROTEIN 114/SWAP SPLICING FACTOR-RELATED"/>
    <property type="match status" value="1"/>
</dbReference>
<feature type="region of interest" description="Disordered" evidence="7">
    <location>
        <begin position="280"/>
        <end position="304"/>
    </location>
</feature>
<dbReference type="SUPFAM" id="SSF109905">
    <property type="entry name" value="Surp module (SWAP domain)"/>
    <property type="match status" value="2"/>
</dbReference>
<name>A0A098VVZ0_9MICR</name>
<keyword evidence="5" id="KW-0508">mRNA splicing</keyword>
<keyword evidence="2" id="KW-0507">mRNA processing</keyword>
<dbReference type="GO" id="GO:0071013">
    <property type="term" value="C:catalytic step 2 spliceosome"/>
    <property type="evidence" value="ECO:0007669"/>
    <property type="project" value="TreeGrafter"/>
</dbReference>
<evidence type="ECO:0000256" key="6">
    <source>
        <dbReference type="ARBA" id="ARBA00023242"/>
    </source>
</evidence>
<protein>
    <recommendedName>
        <fullName evidence="8">SURP motif domain-containing protein</fullName>
    </recommendedName>
</protein>
<dbReference type="Pfam" id="PF12230">
    <property type="entry name" value="PRP21_like_P"/>
    <property type="match status" value="1"/>
</dbReference>
<reference evidence="9 10" key="1">
    <citation type="submission" date="2014-04" db="EMBL/GenBank/DDBJ databases">
        <title>A new species of microsporidia sheds light on the evolution of extreme parasitism.</title>
        <authorList>
            <person name="Haag K.L."/>
            <person name="James T.Y."/>
            <person name="Larsson R."/>
            <person name="Schaer T.M."/>
            <person name="Refardt D."/>
            <person name="Pombert J.-F."/>
            <person name="Ebert D."/>
        </authorList>
    </citation>
    <scope>NUCLEOTIDE SEQUENCE [LARGE SCALE GENOMIC DNA]</scope>
    <source>
        <strain evidence="9 10">UGP3</strain>
        <tissue evidence="9">Spores</tissue>
    </source>
</reference>
<evidence type="ECO:0000256" key="2">
    <source>
        <dbReference type="ARBA" id="ARBA00022664"/>
    </source>
</evidence>
<comment type="subcellular location">
    <subcellularLocation>
        <location evidence="1">Nucleus</location>
    </subcellularLocation>
</comment>
<dbReference type="EMBL" id="JMKJ01000011">
    <property type="protein sequence ID" value="KGG53122.1"/>
    <property type="molecule type" value="Genomic_DNA"/>
</dbReference>
<dbReference type="OrthoDB" id="447637at2759"/>
<accession>A0A098VVZ0</accession>
<feature type="domain" description="SURP motif" evidence="8">
    <location>
        <begin position="9"/>
        <end position="51"/>
    </location>
</feature>